<dbReference type="InterPro" id="IPR015797">
    <property type="entry name" value="NUDIX_hydrolase-like_dom_sf"/>
</dbReference>
<dbReference type="PANTHER" id="PTHR21340">
    <property type="entry name" value="DIADENOSINE 5,5-P1,P4-TETRAPHOSPHATE PYROPHOSPHOHYDROLASE MUTT"/>
    <property type="match status" value="1"/>
</dbReference>
<protein>
    <submittedName>
        <fullName evidence="3">NUDIX domain-containing protein</fullName>
    </submittedName>
</protein>
<evidence type="ECO:0000256" key="1">
    <source>
        <dbReference type="ARBA" id="ARBA00022801"/>
    </source>
</evidence>
<reference evidence="3" key="1">
    <citation type="submission" date="2022-01" db="EMBL/GenBank/DDBJ databases">
        <authorList>
            <person name="Wang Y."/>
        </authorList>
    </citation>
    <scope>NUCLEOTIDE SEQUENCE</scope>
    <source>
        <strain evidence="3">WB101</strain>
    </source>
</reference>
<gene>
    <name evidence="3" type="ORF">L6773_12690</name>
</gene>
<dbReference type="PROSITE" id="PS00893">
    <property type="entry name" value="NUDIX_BOX"/>
    <property type="match status" value="1"/>
</dbReference>
<dbReference type="InterPro" id="IPR051325">
    <property type="entry name" value="Nudix_hydrolase_domain"/>
</dbReference>
<dbReference type="InterPro" id="IPR020084">
    <property type="entry name" value="NUDIX_hydrolase_CS"/>
</dbReference>
<sequence>MGDKKLIDLYPYRLLENKVEFLLLKRAKGEKYDGQWRMIGGKVEKGETHWEGALRELDEETGLYPETFWTIPSLNHFYEWNTDKILLIPAFAAEIRSSDSVTLNKEHSTAKWFDIVEATDLIIWPEQRRLLKLLHNIVTSNQILDDWLVSQN</sequence>
<dbReference type="InterPro" id="IPR000086">
    <property type="entry name" value="NUDIX_hydrolase_dom"/>
</dbReference>
<evidence type="ECO:0000313" key="3">
    <source>
        <dbReference type="EMBL" id="MCG2589428.1"/>
    </source>
</evidence>
<accession>A0ABS9KEZ1</accession>
<comment type="caution">
    <text evidence="3">The sequence shown here is derived from an EMBL/GenBank/DDBJ whole genome shotgun (WGS) entry which is preliminary data.</text>
</comment>
<dbReference type="PANTHER" id="PTHR21340:SF0">
    <property type="entry name" value="BIS(5'-NUCLEOSYL)-TETRAPHOSPHATASE [ASYMMETRICAL]"/>
    <property type="match status" value="1"/>
</dbReference>
<keyword evidence="1" id="KW-0378">Hydrolase</keyword>
<dbReference type="Proteomes" id="UP001165366">
    <property type="component" value="Unassembled WGS sequence"/>
</dbReference>
<dbReference type="Gene3D" id="3.90.79.10">
    <property type="entry name" value="Nucleoside Triphosphate Pyrophosphohydrolase"/>
    <property type="match status" value="1"/>
</dbReference>
<dbReference type="EMBL" id="JAKLWS010000016">
    <property type="protein sequence ID" value="MCG2589428.1"/>
    <property type="molecule type" value="Genomic_DNA"/>
</dbReference>
<dbReference type="PROSITE" id="PS51462">
    <property type="entry name" value="NUDIX"/>
    <property type="match status" value="1"/>
</dbReference>
<proteinExistence type="predicted"/>
<evidence type="ECO:0000259" key="2">
    <source>
        <dbReference type="PROSITE" id="PS51462"/>
    </source>
</evidence>
<evidence type="ECO:0000313" key="4">
    <source>
        <dbReference type="Proteomes" id="UP001165366"/>
    </source>
</evidence>
<reference evidence="3" key="2">
    <citation type="submission" date="2024-05" db="EMBL/GenBank/DDBJ databases">
        <title>Rhodohalobacter halophilus gen. nov., sp. nov., a moderately halophilic member of the family Balneolaceae.</title>
        <authorList>
            <person name="Xia J."/>
        </authorList>
    </citation>
    <scope>NUCLEOTIDE SEQUENCE</scope>
    <source>
        <strain evidence="3">WB101</strain>
    </source>
</reference>
<dbReference type="SUPFAM" id="SSF55811">
    <property type="entry name" value="Nudix"/>
    <property type="match status" value="1"/>
</dbReference>
<dbReference type="RefSeq" id="WP_237854789.1">
    <property type="nucleotide sequence ID" value="NZ_JAKLWS010000016.1"/>
</dbReference>
<name>A0ABS9KEZ1_9BACT</name>
<organism evidence="3 4">
    <name type="scientific">Rhodohalobacter sulfatireducens</name>
    <dbReference type="NCBI Taxonomy" id="2911366"/>
    <lineage>
        <taxon>Bacteria</taxon>
        <taxon>Pseudomonadati</taxon>
        <taxon>Balneolota</taxon>
        <taxon>Balneolia</taxon>
        <taxon>Balneolales</taxon>
        <taxon>Balneolaceae</taxon>
        <taxon>Rhodohalobacter</taxon>
    </lineage>
</organism>
<dbReference type="Pfam" id="PF00293">
    <property type="entry name" value="NUDIX"/>
    <property type="match status" value="1"/>
</dbReference>
<keyword evidence="4" id="KW-1185">Reference proteome</keyword>
<feature type="domain" description="Nudix hydrolase" evidence="2">
    <location>
        <begin position="2"/>
        <end position="136"/>
    </location>
</feature>